<dbReference type="AlphaFoldDB" id="A0A9D4HPQ1"/>
<dbReference type="InterPro" id="IPR013087">
    <property type="entry name" value="Znf_C2H2_type"/>
</dbReference>
<evidence type="ECO:0000256" key="7">
    <source>
        <dbReference type="PROSITE-ProRule" id="PRU00042"/>
    </source>
</evidence>
<evidence type="ECO:0000256" key="4">
    <source>
        <dbReference type="ARBA" id="ARBA00022771"/>
    </source>
</evidence>
<dbReference type="FunFam" id="3.30.160.60:FF:001818">
    <property type="entry name" value="GDNF-inducible zinc finger protein 1 isoform X1"/>
    <property type="match status" value="1"/>
</dbReference>
<feature type="domain" description="C2H2-type" evidence="8">
    <location>
        <begin position="213"/>
        <end position="240"/>
    </location>
</feature>
<dbReference type="PANTHER" id="PTHR24394">
    <property type="entry name" value="ZINC FINGER PROTEIN"/>
    <property type="match status" value="1"/>
</dbReference>
<dbReference type="PANTHER" id="PTHR24394:SF58">
    <property type="entry name" value="ZINC FINGER AND BTB DOMAIN CONTAINING 33"/>
    <property type="match status" value="1"/>
</dbReference>
<organism evidence="9 10">
    <name type="scientific">Dreissena polymorpha</name>
    <name type="common">Zebra mussel</name>
    <name type="synonym">Mytilus polymorpha</name>
    <dbReference type="NCBI Taxonomy" id="45954"/>
    <lineage>
        <taxon>Eukaryota</taxon>
        <taxon>Metazoa</taxon>
        <taxon>Spiralia</taxon>
        <taxon>Lophotrochozoa</taxon>
        <taxon>Mollusca</taxon>
        <taxon>Bivalvia</taxon>
        <taxon>Autobranchia</taxon>
        <taxon>Heteroconchia</taxon>
        <taxon>Euheterodonta</taxon>
        <taxon>Imparidentia</taxon>
        <taxon>Neoheterodontei</taxon>
        <taxon>Myida</taxon>
        <taxon>Dreissenoidea</taxon>
        <taxon>Dreissenidae</taxon>
        <taxon>Dreissena</taxon>
    </lineage>
</organism>
<keyword evidence="2" id="KW-0479">Metal-binding</keyword>
<evidence type="ECO:0000313" key="10">
    <source>
        <dbReference type="Proteomes" id="UP000828390"/>
    </source>
</evidence>
<keyword evidence="5" id="KW-0862">Zinc</keyword>
<protein>
    <recommendedName>
        <fullName evidence="8">C2H2-type domain-containing protein</fullName>
    </recommendedName>
</protein>
<dbReference type="OrthoDB" id="3437960at2759"/>
<keyword evidence="3" id="KW-0677">Repeat</keyword>
<dbReference type="GO" id="GO:0000981">
    <property type="term" value="F:DNA-binding transcription factor activity, RNA polymerase II-specific"/>
    <property type="evidence" value="ECO:0007669"/>
    <property type="project" value="TreeGrafter"/>
</dbReference>
<reference evidence="9" key="2">
    <citation type="submission" date="2020-11" db="EMBL/GenBank/DDBJ databases">
        <authorList>
            <person name="McCartney M.A."/>
            <person name="Auch B."/>
            <person name="Kono T."/>
            <person name="Mallez S."/>
            <person name="Becker A."/>
            <person name="Gohl D.M."/>
            <person name="Silverstein K.A.T."/>
            <person name="Koren S."/>
            <person name="Bechman K.B."/>
            <person name="Herman A."/>
            <person name="Abrahante J.E."/>
            <person name="Garbe J."/>
        </authorList>
    </citation>
    <scope>NUCLEOTIDE SEQUENCE</scope>
    <source>
        <strain evidence="9">Duluth1</strain>
        <tissue evidence="9">Whole animal</tissue>
    </source>
</reference>
<dbReference type="Gene3D" id="3.30.160.60">
    <property type="entry name" value="Classic Zinc Finger"/>
    <property type="match status" value="3"/>
</dbReference>
<keyword evidence="6" id="KW-0539">Nucleus</keyword>
<dbReference type="GO" id="GO:0005634">
    <property type="term" value="C:nucleus"/>
    <property type="evidence" value="ECO:0007669"/>
    <property type="project" value="UniProtKB-SubCell"/>
</dbReference>
<comment type="subcellular location">
    <subcellularLocation>
        <location evidence="1">Nucleus</location>
    </subcellularLocation>
</comment>
<dbReference type="PROSITE" id="PS50157">
    <property type="entry name" value="ZINC_FINGER_C2H2_2"/>
    <property type="match status" value="4"/>
</dbReference>
<evidence type="ECO:0000313" key="9">
    <source>
        <dbReference type="EMBL" id="KAH3726446.1"/>
    </source>
</evidence>
<dbReference type="SUPFAM" id="SSF57667">
    <property type="entry name" value="beta-beta-alpha zinc fingers"/>
    <property type="match status" value="2"/>
</dbReference>
<sequence>MACCASPGVDQDILINENNCGDRDILASIDNYCGFPDMFTSNDSFYSKDEGQFWCDTCGRGLADPGSLTQHVSEHIDDSIANTNYSHVSHTTHADLLSNQESIIDKDDQTTLGDKMLDAFNSHQTAGSQYVCSVCREKFIDMQELKRHRQLHSETDITSPNENSLNDNQDVLNCNLNMNSSKMFLKHRVSNNGFILSSDVTKPTRIPKRNRQHDCSVCEKGFLYGSELARHMRIHTGERQHSCSVCGKDFVSSCSLKTHHMRFHTGEQPYMQRVWKKIYHQWQSC</sequence>
<keyword evidence="10" id="KW-1185">Reference proteome</keyword>
<evidence type="ECO:0000256" key="3">
    <source>
        <dbReference type="ARBA" id="ARBA00022737"/>
    </source>
</evidence>
<evidence type="ECO:0000256" key="5">
    <source>
        <dbReference type="ARBA" id="ARBA00022833"/>
    </source>
</evidence>
<dbReference type="InterPro" id="IPR036236">
    <property type="entry name" value="Znf_C2H2_sf"/>
</dbReference>
<dbReference type="Proteomes" id="UP000828390">
    <property type="component" value="Unassembled WGS sequence"/>
</dbReference>
<evidence type="ECO:0000256" key="2">
    <source>
        <dbReference type="ARBA" id="ARBA00022723"/>
    </source>
</evidence>
<reference evidence="9" key="1">
    <citation type="journal article" date="2019" name="bioRxiv">
        <title>The Genome of the Zebra Mussel, Dreissena polymorpha: A Resource for Invasive Species Research.</title>
        <authorList>
            <person name="McCartney M.A."/>
            <person name="Auch B."/>
            <person name="Kono T."/>
            <person name="Mallez S."/>
            <person name="Zhang Y."/>
            <person name="Obille A."/>
            <person name="Becker A."/>
            <person name="Abrahante J.E."/>
            <person name="Garbe J."/>
            <person name="Badalamenti J.P."/>
            <person name="Herman A."/>
            <person name="Mangelson H."/>
            <person name="Liachko I."/>
            <person name="Sullivan S."/>
            <person name="Sone E.D."/>
            <person name="Koren S."/>
            <person name="Silverstein K.A.T."/>
            <person name="Beckman K.B."/>
            <person name="Gohl D.M."/>
        </authorList>
    </citation>
    <scope>NUCLEOTIDE SEQUENCE</scope>
    <source>
        <strain evidence="9">Duluth1</strain>
        <tissue evidence="9">Whole animal</tissue>
    </source>
</reference>
<proteinExistence type="predicted"/>
<keyword evidence="4 7" id="KW-0863">Zinc-finger</keyword>
<dbReference type="GO" id="GO:0008270">
    <property type="term" value="F:zinc ion binding"/>
    <property type="evidence" value="ECO:0007669"/>
    <property type="project" value="UniProtKB-KW"/>
</dbReference>
<evidence type="ECO:0000259" key="8">
    <source>
        <dbReference type="PROSITE" id="PS50157"/>
    </source>
</evidence>
<evidence type="ECO:0000256" key="1">
    <source>
        <dbReference type="ARBA" id="ARBA00004123"/>
    </source>
</evidence>
<feature type="domain" description="C2H2-type" evidence="8">
    <location>
        <begin position="130"/>
        <end position="157"/>
    </location>
</feature>
<dbReference type="EMBL" id="JAIWYP010000012">
    <property type="protein sequence ID" value="KAH3726446.1"/>
    <property type="molecule type" value="Genomic_DNA"/>
</dbReference>
<dbReference type="PROSITE" id="PS00028">
    <property type="entry name" value="ZINC_FINGER_C2H2_1"/>
    <property type="match status" value="4"/>
</dbReference>
<dbReference type="SMART" id="SM00355">
    <property type="entry name" value="ZnF_C2H2"/>
    <property type="match status" value="4"/>
</dbReference>
<dbReference type="FunFam" id="3.30.160.60:FF:000446">
    <property type="entry name" value="Zinc finger protein"/>
    <property type="match status" value="1"/>
</dbReference>
<gene>
    <name evidence="9" type="ORF">DPMN_052313</name>
</gene>
<feature type="domain" description="C2H2-type" evidence="8">
    <location>
        <begin position="53"/>
        <end position="80"/>
    </location>
</feature>
<dbReference type="Pfam" id="PF00096">
    <property type="entry name" value="zf-C2H2"/>
    <property type="match status" value="1"/>
</dbReference>
<accession>A0A9D4HPQ1</accession>
<feature type="domain" description="C2H2-type" evidence="8">
    <location>
        <begin position="241"/>
        <end position="269"/>
    </location>
</feature>
<comment type="caution">
    <text evidence="9">The sequence shown here is derived from an EMBL/GenBank/DDBJ whole genome shotgun (WGS) entry which is preliminary data.</text>
</comment>
<name>A0A9D4HPQ1_DREPO</name>
<evidence type="ECO:0000256" key="6">
    <source>
        <dbReference type="ARBA" id="ARBA00023242"/>
    </source>
</evidence>